<protein>
    <submittedName>
        <fullName evidence="1">Uncharacterized protein</fullName>
    </submittedName>
</protein>
<organism evidence="1 2">
    <name type="scientific">Chara braunii</name>
    <name type="common">Braun's stonewort</name>
    <dbReference type="NCBI Taxonomy" id="69332"/>
    <lineage>
        <taxon>Eukaryota</taxon>
        <taxon>Viridiplantae</taxon>
        <taxon>Streptophyta</taxon>
        <taxon>Charophyceae</taxon>
        <taxon>Charales</taxon>
        <taxon>Characeae</taxon>
        <taxon>Chara</taxon>
    </lineage>
</organism>
<dbReference type="Gramene" id="GBG84650">
    <property type="protein sequence ID" value="GBG84650"/>
    <property type="gene ID" value="CBR_g39026"/>
</dbReference>
<accession>A0A388LQN3</accession>
<name>A0A388LQN3_CHABU</name>
<proteinExistence type="predicted"/>
<dbReference type="EMBL" id="BFEA01000485">
    <property type="protein sequence ID" value="GBG84650.1"/>
    <property type="molecule type" value="Genomic_DNA"/>
</dbReference>
<evidence type="ECO:0000313" key="1">
    <source>
        <dbReference type="EMBL" id="GBG84650.1"/>
    </source>
</evidence>
<dbReference type="AlphaFoldDB" id="A0A388LQN3"/>
<evidence type="ECO:0000313" key="2">
    <source>
        <dbReference type="Proteomes" id="UP000265515"/>
    </source>
</evidence>
<gene>
    <name evidence="1" type="ORF">CBR_g39026</name>
</gene>
<sequence length="377" mass="42104">MLLLVLLLVLLLLIVLLLMLMLLLMLLLMLMLMLMLMLSRLMGLGVTFVYYLSYGDQLFGIKSDNVVTFIRLGPAGGRFNAVYEAEGCTDTSWIGEGFFDGCMESYDSTKEDEDISCDKFLHRVSYSPYPNGEGRIDIIDMSISMGEAITAARTPLRFWPQQLCNSTFCGSCRDIGWGFFEVPMLVDGVVVNTTDQFRTGVSSTNEMVYSLPADKTLVFQTGAWSSVAAMSLVEQQRSCTANFSLVELVSSEAHSCRRRRSRRRLMSRELLADVAVEPSEGSRNEHMVLTSKALFGKKKTVPITFHEKDAVHVGLNKTVDLHVTVYVPPHESRRFLLADAGHAAEDRGILHRACPGCVQFLRTNFQNLTGRLSAHIN</sequence>
<dbReference type="Proteomes" id="UP000265515">
    <property type="component" value="Unassembled WGS sequence"/>
</dbReference>
<keyword evidence="2" id="KW-1185">Reference proteome</keyword>
<reference evidence="1 2" key="1">
    <citation type="journal article" date="2018" name="Cell">
        <title>The Chara Genome: Secondary Complexity and Implications for Plant Terrestrialization.</title>
        <authorList>
            <person name="Nishiyama T."/>
            <person name="Sakayama H."/>
            <person name="Vries J.D."/>
            <person name="Buschmann H."/>
            <person name="Saint-Marcoux D."/>
            <person name="Ullrich K.K."/>
            <person name="Haas F.B."/>
            <person name="Vanderstraeten L."/>
            <person name="Becker D."/>
            <person name="Lang D."/>
            <person name="Vosolsobe S."/>
            <person name="Rombauts S."/>
            <person name="Wilhelmsson P.K.I."/>
            <person name="Janitza P."/>
            <person name="Kern R."/>
            <person name="Heyl A."/>
            <person name="Rumpler F."/>
            <person name="Villalobos L.I.A.C."/>
            <person name="Clay J.M."/>
            <person name="Skokan R."/>
            <person name="Toyoda A."/>
            <person name="Suzuki Y."/>
            <person name="Kagoshima H."/>
            <person name="Schijlen E."/>
            <person name="Tajeshwar N."/>
            <person name="Catarino B."/>
            <person name="Hetherington A.J."/>
            <person name="Saltykova A."/>
            <person name="Bonnot C."/>
            <person name="Breuninger H."/>
            <person name="Symeonidi A."/>
            <person name="Radhakrishnan G.V."/>
            <person name="Van Nieuwerburgh F."/>
            <person name="Deforce D."/>
            <person name="Chang C."/>
            <person name="Karol K.G."/>
            <person name="Hedrich R."/>
            <person name="Ulvskov P."/>
            <person name="Glockner G."/>
            <person name="Delwiche C.F."/>
            <person name="Petrasek J."/>
            <person name="Van de Peer Y."/>
            <person name="Friml J."/>
            <person name="Beilby M."/>
            <person name="Dolan L."/>
            <person name="Kohara Y."/>
            <person name="Sugano S."/>
            <person name="Fujiyama A."/>
            <person name="Delaux P.-M."/>
            <person name="Quint M."/>
            <person name="TheiBen G."/>
            <person name="Hagemann M."/>
            <person name="Harholt J."/>
            <person name="Dunand C."/>
            <person name="Zachgo S."/>
            <person name="Langdale J."/>
            <person name="Maumus F."/>
            <person name="Straeten D.V.D."/>
            <person name="Gould S.B."/>
            <person name="Rensing S.A."/>
        </authorList>
    </citation>
    <scope>NUCLEOTIDE SEQUENCE [LARGE SCALE GENOMIC DNA]</scope>
    <source>
        <strain evidence="1 2">S276</strain>
    </source>
</reference>
<comment type="caution">
    <text evidence="1">The sequence shown here is derived from an EMBL/GenBank/DDBJ whole genome shotgun (WGS) entry which is preliminary data.</text>
</comment>